<dbReference type="OrthoDB" id="3525482at2759"/>
<accession>G2YXX3</accession>
<dbReference type="Proteomes" id="UP000008177">
    <property type="component" value="Unplaced contigs"/>
</dbReference>
<dbReference type="Pfam" id="PF03659">
    <property type="entry name" value="Glyco_hydro_71"/>
    <property type="match status" value="1"/>
</dbReference>
<dbReference type="Gene3D" id="3.20.20.80">
    <property type="entry name" value="Glycosidases"/>
    <property type="match status" value="1"/>
</dbReference>
<name>G2YXX3_BOTF4</name>
<organism evidence="1 2">
    <name type="scientific">Botryotinia fuckeliana (strain T4)</name>
    <name type="common">Noble rot fungus</name>
    <name type="synonym">Botrytis cinerea</name>
    <dbReference type="NCBI Taxonomy" id="999810"/>
    <lineage>
        <taxon>Eukaryota</taxon>
        <taxon>Fungi</taxon>
        <taxon>Dikarya</taxon>
        <taxon>Ascomycota</taxon>
        <taxon>Pezizomycotina</taxon>
        <taxon>Leotiomycetes</taxon>
        <taxon>Helotiales</taxon>
        <taxon>Sclerotiniaceae</taxon>
        <taxon>Botrytis</taxon>
    </lineage>
</organism>
<dbReference type="InterPro" id="IPR005197">
    <property type="entry name" value="Glyco_hydro_71"/>
</dbReference>
<dbReference type="GO" id="GO:0051118">
    <property type="term" value="F:glucan endo-1,3-alpha-glucosidase activity"/>
    <property type="evidence" value="ECO:0007669"/>
    <property type="project" value="InterPro"/>
</dbReference>
<dbReference type="HOGENOM" id="CLU_011931_0_0_1"/>
<dbReference type="STRING" id="999810.G2YXX3"/>
<dbReference type="EMBL" id="FQ790360">
    <property type="protein sequence ID" value="CCD56471.1"/>
    <property type="molecule type" value="Genomic_DNA"/>
</dbReference>
<evidence type="ECO:0000313" key="2">
    <source>
        <dbReference type="Proteomes" id="UP000008177"/>
    </source>
</evidence>
<proteinExistence type="predicted"/>
<sequence>MWWQPEFVEIISWNDYGESHHIGPLRDNAMAAFDIGEAPFNYALQHDGWRDILPFAIDMYKNNVSTITKEGVVVWHRLSPAADCSPDNTTVNTASQLQIEFSPGAILQDAVFFTALLAEGNNEFNIKIGGIVAGTILYNEPESGAGLYMGYAEFNGLSGVVDLQISRGGQTVVTFSGSKEIASICANGYSNFNAFVESAWSENSVSVQVPSLSDTVCISGTGSGEFEMLCDYTCGHGYCPRGACVCSAFGKQPTLPEWTGVIGYPIGDDSFGGLCGFACGLGYCPKEHCSTVEVAITPPIVSPFTPSACTGGSGIGDWNDICTFTCAHGFCPIALCTCEETGVLDIFELTETANAVSLGGDDFGLCNFACNRGQCPIEVCLDDDNEDQYGWGPDYNATDDSYYDLSDPLNLIYCDATSKPTTLDDLLSATDSQSISSQCWSRWTLSILLETLGNLQNEYNTSVQGFDDKFGYYVQWVKDSVGPALTDFMDVGAGNGNAFFDCRWTAGGTGKATVPCTQISLLNGAAESWDLEYTLTDSDGFYAAVASQLGIEKDWIAFGDWEGPTDCVIVQGPVQNIPRAIGPGGSGGGSSCVKVTHRKTNVPIAASDIVVTNPKTVIEAAMPNITALTTVAMALYFELAIGVNEANASDTITALSTPVFMLQNAVDSMNNIKKIGAEVEEEDKKNLILEILGIVLMVVPIIGEGGGALFDGIANVARIAALIGDIGNVALSAYDIVEDPSSAPFAIMGLLLGGVGKSYKSDEEVLGEAAAARRGLSDADLAQFGDAFVKSDSDVQSILKACIKGE</sequence>
<protein>
    <submittedName>
        <fullName evidence="1">Glycoside hydrolase family 71 protein</fullName>
    </submittedName>
</protein>
<reference evidence="2" key="1">
    <citation type="journal article" date="2011" name="PLoS Genet.">
        <title>Genomic analysis of the necrotrophic fungal pathogens Sclerotinia sclerotiorum and Botrytis cinerea.</title>
        <authorList>
            <person name="Amselem J."/>
            <person name="Cuomo C.A."/>
            <person name="van Kan J.A."/>
            <person name="Viaud M."/>
            <person name="Benito E.P."/>
            <person name="Couloux A."/>
            <person name="Coutinho P.M."/>
            <person name="de Vries R.P."/>
            <person name="Dyer P.S."/>
            <person name="Fillinger S."/>
            <person name="Fournier E."/>
            <person name="Gout L."/>
            <person name="Hahn M."/>
            <person name="Kohn L."/>
            <person name="Lapalu N."/>
            <person name="Plummer K.M."/>
            <person name="Pradier J.M."/>
            <person name="Quevillon E."/>
            <person name="Sharon A."/>
            <person name="Simon A."/>
            <person name="ten Have A."/>
            <person name="Tudzynski B."/>
            <person name="Tudzynski P."/>
            <person name="Wincker P."/>
            <person name="Andrew M."/>
            <person name="Anthouard V."/>
            <person name="Beever R.E."/>
            <person name="Beffa R."/>
            <person name="Benoit I."/>
            <person name="Bouzid O."/>
            <person name="Brault B."/>
            <person name="Chen Z."/>
            <person name="Choquer M."/>
            <person name="Collemare J."/>
            <person name="Cotton P."/>
            <person name="Danchin E.G."/>
            <person name="Da Silva C."/>
            <person name="Gautier A."/>
            <person name="Giraud C."/>
            <person name="Giraud T."/>
            <person name="Gonzalez C."/>
            <person name="Grossetete S."/>
            <person name="Guldener U."/>
            <person name="Henrissat B."/>
            <person name="Howlett B.J."/>
            <person name="Kodira C."/>
            <person name="Kretschmer M."/>
            <person name="Lappartient A."/>
            <person name="Leroch M."/>
            <person name="Levis C."/>
            <person name="Mauceli E."/>
            <person name="Neuveglise C."/>
            <person name="Oeser B."/>
            <person name="Pearson M."/>
            <person name="Poulain J."/>
            <person name="Poussereau N."/>
            <person name="Quesneville H."/>
            <person name="Rascle C."/>
            <person name="Schumacher J."/>
            <person name="Segurens B."/>
            <person name="Sexton A."/>
            <person name="Silva E."/>
            <person name="Sirven C."/>
            <person name="Soanes D.M."/>
            <person name="Talbot N.J."/>
            <person name="Templeton M."/>
            <person name="Yandava C."/>
            <person name="Yarden O."/>
            <person name="Zeng Q."/>
            <person name="Rollins J.A."/>
            <person name="Lebrun M.H."/>
            <person name="Dickman M."/>
        </authorList>
    </citation>
    <scope>NUCLEOTIDE SEQUENCE [LARGE SCALE GENOMIC DNA]</scope>
    <source>
        <strain evidence="2">T4</strain>
    </source>
</reference>
<dbReference type="AlphaFoldDB" id="G2YXX3"/>
<gene>
    <name evidence="1" type="ORF">BofuT4_P146400.1</name>
</gene>
<evidence type="ECO:0000313" key="1">
    <source>
        <dbReference type="EMBL" id="CCD56471.1"/>
    </source>
</evidence>
<dbReference type="InParanoid" id="G2YXX3"/>
<keyword evidence="1" id="KW-0378">Hydrolase</keyword>